<feature type="transmembrane region" description="Helical" evidence="10">
    <location>
        <begin position="527"/>
        <end position="546"/>
    </location>
</feature>
<protein>
    <submittedName>
        <fullName evidence="12">AtrD, ABC-transporter</fullName>
    </submittedName>
</protein>
<keyword evidence="8 10" id="KW-0472">Membrane</keyword>
<dbReference type="Pfam" id="PF19055">
    <property type="entry name" value="ABC2_membrane_7"/>
    <property type="match status" value="1"/>
</dbReference>
<dbReference type="CDD" id="cd03232">
    <property type="entry name" value="ABCG_PDR_domain2"/>
    <property type="match status" value="1"/>
</dbReference>
<evidence type="ECO:0000256" key="7">
    <source>
        <dbReference type="ARBA" id="ARBA00022989"/>
    </source>
</evidence>
<keyword evidence="3" id="KW-0813">Transport</keyword>
<feature type="transmembrane region" description="Helical" evidence="10">
    <location>
        <begin position="1330"/>
        <end position="1351"/>
    </location>
</feature>
<dbReference type="InterPro" id="IPR043926">
    <property type="entry name" value="ABCG_dom"/>
</dbReference>
<dbReference type="FunFam" id="3.40.50.300:FF:000054">
    <property type="entry name" value="ABC multidrug transporter atrF"/>
    <property type="match status" value="1"/>
</dbReference>
<dbReference type="EMBL" id="ML976980">
    <property type="protein sequence ID" value="KAF1961950.1"/>
    <property type="molecule type" value="Genomic_DNA"/>
</dbReference>
<dbReference type="InterPro" id="IPR029481">
    <property type="entry name" value="ABC_trans_N"/>
</dbReference>
<evidence type="ECO:0000259" key="11">
    <source>
        <dbReference type="PROSITE" id="PS50893"/>
    </source>
</evidence>
<dbReference type="InterPro" id="IPR027417">
    <property type="entry name" value="P-loop_NTPase"/>
</dbReference>
<dbReference type="OrthoDB" id="245989at2759"/>
<evidence type="ECO:0000313" key="13">
    <source>
        <dbReference type="Proteomes" id="UP000800035"/>
    </source>
</evidence>
<dbReference type="GO" id="GO:0016887">
    <property type="term" value="F:ATP hydrolysis activity"/>
    <property type="evidence" value="ECO:0007669"/>
    <property type="project" value="InterPro"/>
</dbReference>
<evidence type="ECO:0000256" key="6">
    <source>
        <dbReference type="ARBA" id="ARBA00022840"/>
    </source>
</evidence>
<keyword evidence="6" id="KW-0067">ATP-binding</keyword>
<dbReference type="Pfam" id="PF06422">
    <property type="entry name" value="PDR_CDR"/>
    <property type="match status" value="1"/>
</dbReference>
<evidence type="ECO:0000256" key="3">
    <source>
        <dbReference type="ARBA" id="ARBA00022448"/>
    </source>
</evidence>
<reference evidence="12" key="1">
    <citation type="journal article" date="2020" name="Stud. Mycol.">
        <title>101 Dothideomycetes genomes: a test case for predicting lifestyles and emergence of pathogens.</title>
        <authorList>
            <person name="Haridas S."/>
            <person name="Albert R."/>
            <person name="Binder M."/>
            <person name="Bloem J."/>
            <person name="Labutti K."/>
            <person name="Salamov A."/>
            <person name="Andreopoulos B."/>
            <person name="Baker S."/>
            <person name="Barry K."/>
            <person name="Bills G."/>
            <person name="Bluhm B."/>
            <person name="Cannon C."/>
            <person name="Castanera R."/>
            <person name="Culley D."/>
            <person name="Daum C."/>
            <person name="Ezra D."/>
            <person name="Gonzalez J."/>
            <person name="Henrissat B."/>
            <person name="Kuo A."/>
            <person name="Liang C."/>
            <person name="Lipzen A."/>
            <person name="Lutzoni F."/>
            <person name="Magnuson J."/>
            <person name="Mondo S."/>
            <person name="Nolan M."/>
            <person name="Ohm R."/>
            <person name="Pangilinan J."/>
            <person name="Park H.-J."/>
            <person name="Ramirez L."/>
            <person name="Alfaro M."/>
            <person name="Sun H."/>
            <person name="Tritt A."/>
            <person name="Yoshinaga Y."/>
            <person name="Zwiers L.-H."/>
            <person name="Turgeon B."/>
            <person name="Goodwin S."/>
            <person name="Spatafora J."/>
            <person name="Crous P."/>
            <person name="Grigoriev I."/>
        </authorList>
    </citation>
    <scope>NUCLEOTIDE SEQUENCE</scope>
    <source>
        <strain evidence="12">CBS 675.92</strain>
    </source>
</reference>
<feature type="transmembrane region" description="Helical" evidence="10">
    <location>
        <begin position="1179"/>
        <end position="1200"/>
    </location>
</feature>
<dbReference type="InterPro" id="IPR003593">
    <property type="entry name" value="AAA+_ATPase"/>
</dbReference>
<dbReference type="PANTHER" id="PTHR19241">
    <property type="entry name" value="ATP-BINDING CASSETTE TRANSPORTER"/>
    <property type="match status" value="1"/>
</dbReference>
<feature type="transmembrane region" description="Helical" evidence="10">
    <location>
        <begin position="1129"/>
        <end position="1159"/>
    </location>
</feature>
<dbReference type="GO" id="GO:0016020">
    <property type="term" value="C:membrane"/>
    <property type="evidence" value="ECO:0007669"/>
    <property type="project" value="UniProtKB-SubCell"/>
</dbReference>
<keyword evidence="4 10" id="KW-0812">Transmembrane</keyword>
<dbReference type="GO" id="GO:0005524">
    <property type="term" value="F:ATP binding"/>
    <property type="evidence" value="ECO:0007669"/>
    <property type="project" value="UniProtKB-KW"/>
</dbReference>
<evidence type="ECO:0000256" key="8">
    <source>
        <dbReference type="ARBA" id="ARBA00023136"/>
    </source>
</evidence>
<organism evidence="12 13">
    <name type="scientific">Byssothecium circinans</name>
    <dbReference type="NCBI Taxonomy" id="147558"/>
    <lineage>
        <taxon>Eukaryota</taxon>
        <taxon>Fungi</taxon>
        <taxon>Dikarya</taxon>
        <taxon>Ascomycota</taxon>
        <taxon>Pezizomycotina</taxon>
        <taxon>Dothideomycetes</taxon>
        <taxon>Pleosporomycetidae</taxon>
        <taxon>Pleosporales</taxon>
        <taxon>Massarineae</taxon>
        <taxon>Massarinaceae</taxon>
        <taxon>Byssothecium</taxon>
    </lineage>
</organism>
<evidence type="ECO:0000313" key="12">
    <source>
        <dbReference type="EMBL" id="KAF1961950.1"/>
    </source>
</evidence>
<dbReference type="InterPro" id="IPR013525">
    <property type="entry name" value="ABC2_TM"/>
</dbReference>
<feature type="transmembrane region" description="Helical" evidence="10">
    <location>
        <begin position="396"/>
        <end position="420"/>
    </location>
</feature>
<evidence type="ECO:0000256" key="5">
    <source>
        <dbReference type="ARBA" id="ARBA00022741"/>
    </source>
</evidence>
<proteinExistence type="inferred from homology"/>
<dbReference type="InterPro" id="IPR003439">
    <property type="entry name" value="ABC_transporter-like_ATP-bd"/>
</dbReference>
<keyword evidence="5" id="KW-0547">Nucleotide-binding</keyword>
<dbReference type="SUPFAM" id="SSF52540">
    <property type="entry name" value="P-loop containing nucleoside triphosphate hydrolases"/>
    <property type="match status" value="2"/>
</dbReference>
<feature type="compositionally biased region" description="Basic and acidic residues" evidence="9">
    <location>
        <begin position="18"/>
        <end position="33"/>
    </location>
</feature>
<dbReference type="GO" id="GO:0140359">
    <property type="term" value="F:ABC-type transporter activity"/>
    <property type="evidence" value="ECO:0007669"/>
    <property type="project" value="InterPro"/>
</dbReference>
<dbReference type="InterPro" id="IPR017871">
    <property type="entry name" value="ABC_transporter-like_CS"/>
</dbReference>
<feature type="transmembrane region" description="Helical" evidence="10">
    <location>
        <begin position="432"/>
        <end position="450"/>
    </location>
</feature>
<dbReference type="InterPro" id="IPR010929">
    <property type="entry name" value="PDR_CDR_ABC"/>
</dbReference>
<feature type="domain" description="ABC transporter" evidence="11">
    <location>
        <begin position="717"/>
        <end position="960"/>
    </location>
</feature>
<name>A0A6A5UC90_9PLEO</name>
<dbReference type="PROSITE" id="PS50893">
    <property type="entry name" value="ABC_TRANSPORTER_2"/>
    <property type="match status" value="2"/>
</dbReference>
<gene>
    <name evidence="12" type="ORF">CC80DRAFT_522580</name>
</gene>
<dbReference type="Gene3D" id="3.40.50.300">
    <property type="entry name" value="P-loop containing nucleotide triphosphate hydrolases"/>
    <property type="match status" value="2"/>
</dbReference>
<dbReference type="Pfam" id="PF00005">
    <property type="entry name" value="ABC_tran"/>
    <property type="match status" value="2"/>
</dbReference>
<feature type="transmembrane region" description="Helical" evidence="10">
    <location>
        <begin position="471"/>
        <end position="488"/>
    </location>
</feature>
<dbReference type="PROSITE" id="PS00211">
    <property type="entry name" value="ABC_TRANSPORTER_1"/>
    <property type="match status" value="1"/>
</dbReference>
<keyword evidence="7 10" id="KW-1133">Transmembrane helix</keyword>
<feature type="domain" description="ABC transporter" evidence="11">
    <location>
        <begin position="52"/>
        <end position="297"/>
    </location>
</feature>
<dbReference type="SMART" id="SM00382">
    <property type="entry name" value="AAA"/>
    <property type="match status" value="2"/>
</dbReference>
<dbReference type="Pfam" id="PF01061">
    <property type="entry name" value="ABC2_membrane"/>
    <property type="match status" value="2"/>
</dbReference>
<feature type="transmembrane region" description="Helical" evidence="10">
    <location>
        <begin position="494"/>
        <end position="515"/>
    </location>
</feature>
<evidence type="ECO:0000256" key="4">
    <source>
        <dbReference type="ARBA" id="ARBA00022692"/>
    </source>
</evidence>
<evidence type="ECO:0000256" key="10">
    <source>
        <dbReference type="SAM" id="Phobius"/>
    </source>
</evidence>
<feature type="transmembrane region" description="Helical" evidence="10">
    <location>
        <begin position="630"/>
        <end position="651"/>
    </location>
</feature>
<accession>A0A6A5UC90</accession>
<comment type="similarity">
    <text evidence="2">Belongs to the ABC transporter superfamily. ABCG family. PDR (TC 3.A.1.205) subfamily.</text>
</comment>
<sequence>MSTLQPTHDINDVPNLSLRDKTQQKDGHEERPGVRIGVSFRNLNVFGSNSSARYQPTVASYTLTLFESLAGLFRSRCGEMLLVLGRPGSGCSTFLKALSGEVRGLHIDVNSRISYDGIPYTQMHDTFKGDCIYLAELDVHFPELSLRQTLSFAAATRVLGSGRKSKARDKAHNVSAQFGLDTAFNTKIGNAMIRGLSGGEKRRASIAEVYISEAQFQCWDNSTRGLDSSTALRFVQLIKRANISRQSTVLMSIYQASDSIYENFDKVTLLYEGHQIYFGPASQAANYFIELGFQKHPRATTADFLTSITNPAERRVRMGFEGRVPRSAEEFASAWKRSAPARVLLQDTIHLNSTSKEEGLQIVDNFRDRTLTYFIPIWVQISICIRRGFQRLRNNYVATVSGVVGNTVIAIVVGSVYYALGDDTDAVDKRAVLQFFSLMINAYAPAFEVITMWAQRPISFASLICDLPNKLATCIMFNTTLYFMTNLRRTPGAFFTYLVFIFATVLTMSMFFRTVGSLSKTMEQTMVPCSMVIIVFSCYTGFIIPVKDMVPWLGWLRRLNPIAYAYESLMVNEFVGRSFSCSRFAPDGPDYHSSNLDHKVSASIGSRSGKPILEGSDFIALKYGFRSSHLWRNFGIILSMLTIFLVAHLIATEYIPAQQSRGEILVFRKNKEKHLSKTSDEESGRPDQIVYSANGEKDHKQAIGSGIAAQREEREVFHWSNVNYSIKSKTGTRNILTDMEGWVRPGTLTALMGVTDAGKTSLLDILACRTRVGTVTGNICLGGQQRSTDFQRKTGCVQQEDIHLHTTTVREALEFSAQLRQPKDKTSSEKSEYVDHILDVLDMRSYAQAVVGVPGEGLNVEQRKRLSIAVEMVARPELLLFLDEPTSGLDSQTAWSICTLLRKLANSGQSILVTIHQPSSQLFQIFDRLLLLDKSGSTLYFGDIGHESSILIEYFERNGAVQCETGQNPAEWILDITGCSDVEGISTEHQSKDWCSTWADSSERQQILQRLTELNEATHELSPSRVPALQSQYAASFLHQFRLVTGRMFQEYWRDPVYLYSKMGLCASVTLLNGLSFYNTRLDIQGVMNIFFSVFLFTQLFSTIDQQVIPRLSSGRSLFEARERRSKTYSWVALLSAHILVELFWQTVASLLVFITWWYPTGLWRNQDSTFGASERSGLAFGMIWLFNLWIATFSQTVGVGMDHDETAVQISTLFFWLSLVFCGVLVPPDQLPRFWKFVYRASPITYFIDGTVVAGLANTQLHCSDIEFLHINPPRGQSCAEYLTSYTNMAGGYLENPDALFDCSYCPVKNANSVLSIYGVDVRTRWHSFGYLAVYSAFNIVATFAIYWVMRERRAKS</sequence>
<dbReference type="Pfam" id="PF14510">
    <property type="entry name" value="ABC_trans_N"/>
    <property type="match status" value="1"/>
</dbReference>
<evidence type="ECO:0000256" key="9">
    <source>
        <dbReference type="SAM" id="MobiDB-lite"/>
    </source>
</evidence>
<dbReference type="Proteomes" id="UP000800035">
    <property type="component" value="Unassembled WGS sequence"/>
</dbReference>
<keyword evidence="13" id="KW-1185">Reference proteome</keyword>
<feature type="transmembrane region" description="Helical" evidence="10">
    <location>
        <begin position="1207"/>
        <end position="1227"/>
    </location>
</feature>
<evidence type="ECO:0000256" key="1">
    <source>
        <dbReference type="ARBA" id="ARBA00004141"/>
    </source>
</evidence>
<dbReference type="InterPro" id="IPR034003">
    <property type="entry name" value="ABCG_PDR_2"/>
</dbReference>
<evidence type="ECO:0000256" key="2">
    <source>
        <dbReference type="ARBA" id="ARBA00006012"/>
    </source>
</evidence>
<feature type="region of interest" description="Disordered" evidence="9">
    <location>
        <begin position="1"/>
        <end position="33"/>
    </location>
</feature>
<comment type="subcellular location">
    <subcellularLocation>
        <location evidence="1">Membrane</location>
        <topology evidence="1">Multi-pass membrane protein</topology>
    </subcellularLocation>
</comment>